<evidence type="ECO:0000313" key="1">
    <source>
        <dbReference type="EMBL" id="EHC78618.1"/>
    </source>
</evidence>
<dbReference type="PATRIC" id="fig|913242.3.peg.2269"/>
<organism evidence="1 2">
    <name type="scientific">Salmonella enterica subsp. enterica serovar Montevideo str. S5-403</name>
    <dbReference type="NCBI Taxonomy" id="913242"/>
    <lineage>
        <taxon>Bacteria</taxon>
        <taxon>Pseudomonadati</taxon>
        <taxon>Pseudomonadota</taxon>
        <taxon>Gammaproteobacteria</taxon>
        <taxon>Enterobacterales</taxon>
        <taxon>Enterobacteriaceae</taxon>
        <taxon>Salmonella</taxon>
    </lineage>
</organism>
<gene>
    <name evidence="1" type="ORF">LTSEMON_2605</name>
</gene>
<dbReference type="AlphaFoldDB" id="G5Q3L8"/>
<comment type="caution">
    <text evidence="1">The sequence shown here is derived from an EMBL/GenBank/DDBJ whole genome shotgun (WGS) entry which is preliminary data.</text>
</comment>
<name>G5Q3L8_SALMO</name>
<protein>
    <submittedName>
        <fullName evidence="1">Uncharacterized protein</fullName>
    </submittedName>
</protein>
<dbReference type="Proteomes" id="UP000003221">
    <property type="component" value="Unassembled WGS sequence"/>
</dbReference>
<evidence type="ECO:0000313" key="2">
    <source>
        <dbReference type="Proteomes" id="UP000003221"/>
    </source>
</evidence>
<reference evidence="1 2" key="1">
    <citation type="journal article" date="2011" name="BMC Genomics">
        <title>Genome sequencing reveals diversification of virulence factor content and possible host adaptation in distinct subpopulations of Salmonella enterica.</title>
        <authorList>
            <person name="den Bakker H.C."/>
            <person name="Moreno Switt A.I."/>
            <person name="Govoni G."/>
            <person name="Cummings C.A."/>
            <person name="Ranieri M.L."/>
            <person name="Degoricija L."/>
            <person name="Hoelzer K."/>
            <person name="Rodriguez-Rivera L.D."/>
            <person name="Brown S."/>
            <person name="Bolchacova E."/>
            <person name="Furtado M.R."/>
            <person name="Wiedmann M."/>
        </authorList>
    </citation>
    <scope>NUCLEOTIDE SEQUENCE [LARGE SCALE GENOMIC DNA]</scope>
    <source>
        <strain evidence="1 2">S5-403</strain>
    </source>
</reference>
<dbReference type="EMBL" id="AFCS01000616">
    <property type="protein sequence ID" value="EHC78618.1"/>
    <property type="molecule type" value="Genomic_DNA"/>
</dbReference>
<accession>G5Q3L8</accession>
<proteinExistence type="predicted"/>
<sequence>MPLFQFRQLRRFGDGVFRQLRRFGDERSRKSNRTHNGFADR</sequence>